<evidence type="ECO:0000313" key="8">
    <source>
        <dbReference type="Proteomes" id="UP000268093"/>
    </source>
</evidence>
<evidence type="ECO:0000259" key="6">
    <source>
        <dbReference type="SMART" id="SM00471"/>
    </source>
</evidence>
<evidence type="ECO:0000256" key="2">
    <source>
        <dbReference type="ARBA" id="ARBA00038354"/>
    </source>
</evidence>
<dbReference type="SMART" id="SM00471">
    <property type="entry name" value="HDc"/>
    <property type="match status" value="1"/>
</dbReference>
<comment type="function">
    <text evidence="1">ppGpp hydrolyzing enzyme involved in starvation response.</text>
</comment>
<feature type="non-terminal residue" evidence="7">
    <location>
        <position position="198"/>
    </location>
</feature>
<dbReference type="AlphaFoldDB" id="A0A433A0C3"/>
<dbReference type="OrthoDB" id="430679at2759"/>
<accession>A0A433A0C3</accession>
<evidence type="ECO:0000256" key="5">
    <source>
        <dbReference type="ARBA" id="ARBA00041770"/>
    </source>
</evidence>
<protein>
    <recommendedName>
        <fullName evidence="3">Guanosine-3',5'-bis(diphosphate) 3'-pyrophosphohydrolase MESH1</fullName>
    </recommendedName>
    <alternativeName>
        <fullName evidence="4">Metazoan SpoT homolog 1</fullName>
    </alternativeName>
    <alternativeName>
        <fullName evidence="5">Penta-phosphate guanosine-3'-pyrophosphohydrolase</fullName>
    </alternativeName>
</protein>
<evidence type="ECO:0000256" key="4">
    <source>
        <dbReference type="ARBA" id="ARBA00041464"/>
    </source>
</evidence>
<reference evidence="7 8" key="1">
    <citation type="journal article" date="2018" name="New Phytol.">
        <title>Phylogenomics of Endogonaceae and evolution of mycorrhizas within Mucoromycota.</title>
        <authorList>
            <person name="Chang Y."/>
            <person name="Desiro A."/>
            <person name="Na H."/>
            <person name="Sandor L."/>
            <person name="Lipzen A."/>
            <person name="Clum A."/>
            <person name="Barry K."/>
            <person name="Grigoriev I.V."/>
            <person name="Martin F.M."/>
            <person name="Stajich J.E."/>
            <person name="Smith M.E."/>
            <person name="Bonito G."/>
            <person name="Spatafora J.W."/>
        </authorList>
    </citation>
    <scope>NUCLEOTIDE SEQUENCE [LARGE SCALE GENOMIC DNA]</scope>
    <source>
        <strain evidence="7 8">GMNB39</strain>
    </source>
</reference>
<dbReference type="InterPro" id="IPR003607">
    <property type="entry name" value="HD/PDEase_dom"/>
</dbReference>
<evidence type="ECO:0000256" key="1">
    <source>
        <dbReference type="ARBA" id="ARBA00037781"/>
    </source>
</evidence>
<proteinExistence type="inferred from homology"/>
<feature type="domain" description="HD/PDEase" evidence="6">
    <location>
        <begin position="26"/>
        <end position="166"/>
    </location>
</feature>
<dbReference type="EMBL" id="RBNI01022810">
    <property type="protein sequence ID" value="RUO96178.1"/>
    <property type="molecule type" value="Genomic_DNA"/>
</dbReference>
<dbReference type="Proteomes" id="UP000268093">
    <property type="component" value="Unassembled WGS sequence"/>
</dbReference>
<evidence type="ECO:0000313" key="7">
    <source>
        <dbReference type="EMBL" id="RUO96178.1"/>
    </source>
</evidence>
<organism evidence="7 8">
    <name type="scientific">Jimgerdemannia flammicorona</name>
    <dbReference type="NCBI Taxonomy" id="994334"/>
    <lineage>
        <taxon>Eukaryota</taxon>
        <taxon>Fungi</taxon>
        <taxon>Fungi incertae sedis</taxon>
        <taxon>Mucoromycota</taxon>
        <taxon>Mucoromycotina</taxon>
        <taxon>Endogonomycetes</taxon>
        <taxon>Endogonales</taxon>
        <taxon>Endogonaceae</taxon>
        <taxon>Jimgerdemannia</taxon>
    </lineage>
</organism>
<comment type="caution">
    <text evidence="7">The sequence shown here is derived from an EMBL/GenBank/DDBJ whole genome shotgun (WGS) entry which is preliminary data.</text>
</comment>
<keyword evidence="7" id="KW-0378">Hydrolase</keyword>
<name>A0A433A0C3_9FUNG</name>
<keyword evidence="8" id="KW-1185">Reference proteome</keyword>
<dbReference type="Pfam" id="PF13328">
    <property type="entry name" value="HD_4"/>
    <property type="match status" value="1"/>
</dbReference>
<dbReference type="SUPFAM" id="SSF109604">
    <property type="entry name" value="HD-domain/PDEase-like"/>
    <property type="match status" value="2"/>
</dbReference>
<dbReference type="GO" id="GO:0008893">
    <property type="term" value="F:guanosine-3',5'-bis(diphosphate) 3'-diphosphatase activity"/>
    <property type="evidence" value="ECO:0007669"/>
    <property type="project" value="TreeGrafter"/>
</dbReference>
<gene>
    <name evidence="7" type="ORF">BC936DRAFT_142476</name>
</gene>
<dbReference type="PANTHER" id="PTHR46246">
    <property type="entry name" value="GUANOSINE-3',5'-BIS(DIPHOSPHATE) 3'-PYROPHOSPHOHYDROLASE MESH1"/>
    <property type="match status" value="1"/>
</dbReference>
<dbReference type="InterPro" id="IPR052194">
    <property type="entry name" value="MESH1"/>
</dbReference>
<comment type="similarity">
    <text evidence="2">Belongs to the MESH1 family.</text>
</comment>
<evidence type="ECO:0000256" key="3">
    <source>
        <dbReference type="ARBA" id="ARBA00040793"/>
    </source>
</evidence>
<sequence length="198" mass="22703">MDHIQLLYAIDFAARKHVRQTRKDPENSPYIVHPIGVARLLGEAGVTDLATLQAAVLHDTVEDTDTSFEEASHCQYYSGNRLRLPVLLWWLNDSNKTLCLLIKLEEQFGAEVRSIVAECTDDTSLPRSERKRLQIELAPHKSLKAKQVKLADKLYNLRDIQRAIPRGWSKQRVHEYFVWSKKVVDGVYLHVTSAGKRD</sequence>
<dbReference type="Gene3D" id="1.10.3210.10">
    <property type="entry name" value="Hypothetical protein af1432"/>
    <property type="match status" value="1"/>
</dbReference>
<dbReference type="PANTHER" id="PTHR46246:SF1">
    <property type="entry name" value="GUANOSINE-3',5'-BIS(DIPHOSPHATE) 3'-PYROPHOSPHOHYDROLASE MESH1"/>
    <property type="match status" value="1"/>
</dbReference>